<reference evidence="2 3" key="1">
    <citation type="submission" date="2016-10" db="EMBL/GenBank/DDBJ databases">
        <authorList>
            <person name="Varghese N."/>
            <person name="Submissions S."/>
        </authorList>
    </citation>
    <scope>NUCLEOTIDE SEQUENCE [LARGE SCALE GENOMIC DNA]</scope>
    <source>
        <strain evidence="2 3">DSM 18839</strain>
    </source>
</reference>
<protein>
    <submittedName>
        <fullName evidence="2">Formyl transferase</fullName>
    </submittedName>
</protein>
<proteinExistence type="predicted"/>
<dbReference type="OrthoDB" id="9788208at2"/>
<name>A0A8G2BFI4_9PROT</name>
<dbReference type="InterPro" id="IPR002376">
    <property type="entry name" value="Formyl_transf_N"/>
</dbReference>
<dbReference type="Pfam" id="PF00551">
    <property type="entry name" value="Formyl_trans_N"/>
    <property type="match status" value="1"/>
</dbReference>
<keyword evidence="2" id="KW-0808">Transferase</keyword>
<comment type="caution">
    <text evidence="2">The sequence shown here is derived from an EMBL/GenBank/DDBJ whole genome shotgun (WGS) entry which is preliminary data.</text>
</comment>
<dbReference type="AlphaFoldDB" id="A0A8G2BFI4"/>
<evidence type="ECO:0000259" key="1">
    <source>
        <dbReference type="Pfam" id="PF00551"/>
    </source>
</evidence>
<evidence type="ECO:0000313" key="3">
    <source>
        <dbReference type="Proteomes" id="UP000198615"/>
    </source>
</evidence>
<dbReference type="RefSeq" id="WP_028794945.1">
    <property type="nucleotide sequence ID" value="NZ_FNBW01000001.1"/>
</dbReference>
<dbReference type="InterPro" id="IPR036477">
    <property type="entry name" value="Formyl_transf_N_sf"/>
</dbReference>
<feature type="domain" description="Formyl transferase N-terminal" evidence="1">
    <location>
        <begin position="58"/>
        <end position="139"/>
    </location>
</feature>
<organism evidence="2 3">
    <name type="scientific">Thalassobaculum litoreum DSM 18839</name>
    <dbReference type="NCBI Taxonomy" id="1123362"/>
    <lineage>
        <taxon>Bacteria</taxon>
        <taxon>Pseudomonadati</taxon>
        <taxon>Pseudomonadota</taxon>
        <taxon>Alphaproteobacteria</taxon>
        <taxon>Rhodospirillales</taxon>
        <taxon>Thalassobaculaceae</taxon>
        <taxon>Thalassobaculum</taxon>
    </lineage>
</organism>
<dbReference type="EMBL" id="FNBW01000001">
    <property type="protein sequence ID" value="SDF08834.1"/>
    <property type="molecule type" value="Genomic_DNA"/>
</dbReference>
<evidence type="ECO:0000313" key="2">
    <source>
        <dbReference type="EMBL" id="SDF08834.1"/>
    </source>
</evidence>
<gene>
    <name evidence="2" type="ORF">SAMN05660686_00196</name>
</gene>
<sequence length="190" mass="20754">MTSAPIALLTDMVSAAAISTLSAARGLPNTVFFVSSRAALDRLFEPFDAERPWPGRLVAFYSDVIVPQHYLDAMSLEPVNIHPAPPDYPGRRALEFALRDGARSYGVTAHVMTLPVDSGPILSVQRFPITDGMTEEALRYLTWRAGFALMFGLMPTLAAELPLTPDPDLAWAERDCSEAAWRALHAETPA</sequence>
<keyword evidence="3" id="KW-1185">Reference proteome</keyword>
<dbReference type="GO" id="GO:0016740">
    <property type="term" value="F:transferase activity"/>
    <property type="evidence" value="ECO:0007669"/>
    <property type="project" value="UniProtKB-KW"/>
</dbReference>
<dbReference type="SUPFAM" id="SSF53328">
    <property type="entry name" value="Formyltransferase"/>
    <property type="match status" value="1"/>
</dbReference>
<accession>A0A8G2BFI4</accession>
<dbReference type="Proteomes" id="UP000198615">
    <property type="component" value="Unassembled WGS sequence"/>
</dbReference>
<dbReference type="Gene3D" id="3.40.50.170">
    <property type="entry name" value="Formyl transferase, N-terminal domain"/>
    <property type="match status" value="1"/>
</dbReference>